<evidence type="ECO:0000313" key="3">
    <source>
        <dbReference type="Proteomes" id="UP000635902"/>
    </source>
</evidence>
<dbReference type="EMBL" id="JADKMY010000003">
    <property type="protein sequence ID" value="MBF4554153.1"/>
    <property type="molecule type" value="Genomic_DNA"/>
</dbReference>
<sequence>MKSQKTIAVRSALAMVAAGSALALTACGAGQISQTANQTAAVNGANAEVENVQVRDATIVIGKDGNSYLKFTAANTEERGEDLNLRSVTVDGKEVELGGEATAKAGCNLVASTPDEVKELEKGTKNLCTTYISPKLTSTEGIYAGGAQPAKFNFSIGTAEASLPVAAEHTQAGEAYRNPANDVVNSEEFHEEESHGGH</sequence>
<evidence type="ECO:0008006" key="4">
    <source>
        <dbReference type="Google" id="ProtNLM"/>
    </source>
</evidence>
<proteinExistence type="predicted"/>
<evidence type="ECO:0000256" key="1">
    <source>
        <dbReference type="SAM" id="SignalP"/>
    </source>
</evidence>
<dbReference type="PROSITE" id="PS51257">
    <property type="entry name" value="PROKAR_LIPOPROTEIN"/>
    <property type="match status" value="1"/>
</dbReference>
<protein>
    <recommendedName>
        <fullName evidence="4">Lipoprotein LpqE</fullName>
    </recommendedName>
</protein>
<feature type="chain" id="PRO_5045990770" description="Lipoprotein LpqE" evidence="1">
    <location>
        <begin position="24"/>
        <end position="198"/>
    </location>
</feature>
<keyword evidence="3" id="KW-1185">Reference proteome</keyword>
<organism evidence="2 3">
    <name type="scientific">Corynebacterium suicordis DSM 45110</name>
    <dbReference type="NCBI Taxonomy" id="1121369"/>
    <lineage>
        <taxon>Bacteria</taxon>
        <taxon>Bacillati</taxon>
        <taxon>Actinomycetota</taxon>
        <taxon>Actinomycetes</taxon>
        <taxon>Mycobacteriales</taxon>
        <taxon>Corynebacteriaceae</taxon>
        <taxon>Corynebacterium</taxon>
    </lineage>
</organism>
<comment type="caution">
    <text evidence="2">The sequence shown here is derived from an EMBL/GenBank/DDBJ whole genome shotgun (WGS) entry which is preliminary data.</text>
</comment>
<feature type="signal peptide" evidence="1">
    <location>
        <begin position="1"/>
        <end position="23"/>
    </location>
</feature>
<gene>
    <name evidence="2" type="ORF">IRY30_08750</name>
</gene>
<dbReference type="Proteomes" id="UP000635902">
    <property type="component" value="Unassembled WGS sequence"/>
</dbReference>
<accession>A0ABR9ZMK5</accession>
<dbReference type="RefSeq" id="WP_194557051.1">
    <property type="nucleotide sequence ID" value="NZ_JADKMY010000003.1"/>
</dbReference>
<name>A0ABR9ZMK5_9CORY</name>
<reference evidence="2 3" key="1">
    <citation type="submission" date="2020-10" db="EMBL/GenBank/DDBJ databases">
        <title>Novel species in genus Corynebacterium.</title>
        <authorList>
            <person name="Zhang G."/>
        </authorList>
    </citation>
    <scope>NUCLEOTIDE SEQUENCE [LARGE SCALE GENOMIC DNA]</scope>
    <source>
        <strain evidence="2 3">DSM 45110</strain>
    </source>
</reference>
<keyword evidence="1" id="KW-0732">Signal</keyword>
<evidence type="ECO:0000313" key="2">
    <source>
        <dbReference type="EMBL" id="MBF4554153.1"/>
    </source>
</evidence>